<dbReference type="InterPro" id="IPR032389">
    <property type="entry name" value="GspB_C"/>
</dbReference>
<comment type="caution">
    <text evidence="4">The sequence shown here is derived from an EMBL/GenBank/DDBJ whole genome shotgun (WGS) entry which is preliminary data.</text>
</comment>
<dbReference type="Pfam" id="PF16537">
    <property type="entry name" value="T2SSB"/>
    <property type="match status" value="1"/>
</dbReference>
<feature type="compositionally biased region" description="Polar residues" evidence="1">
    <location>
        <begin position="156"/>
        <end position="171"/>
    </location>
</feature>
<proteinExistence type="predicted"/>
<evidence type="ECO:0000256" key="2">
    <source>
        <dbReference type="SAM" id="Phobius"/>
    </source>
</evidence>
<feature type="region of interest" description="Disordered" evidence="1">
    <location>
        <begin position="77"/>
        <end position="101"/>
    </location>
</feature>
<feature type="transmembrane region" description="Helical" evidence="2">
    <location>
        <begin position="43"/>
        <end position="61"/>
    </location>
</feature>
<dbReference type="EMBL" id="JAAXYH010000007">
    <property type="protein sequence ID" value="NMH65753.1"/>
    <property type="molecule type" value="Genomic_DNA"/>
</dbReference>
<protein>
    <submittedName>
        <fullName evidence="4">General secretion pathway protein GspB</fullName>
    </submittedName>
</protein>
<keyword evidence="5" id="KW-1185">Reference proteome</keyword>
<name>A0A972JJ47_9GAMM</name>
<sequence length="360" mass="37373">MSILLDAVMRSKQQVPGSLPDVVLTPRAEYREAAPRGVGAGRLGLLALAIAVGIGAAWGLSQLRGPAAGAQFNHSADPAVTSQTGARPSPHLSQELSPELSTELNNKELSTALSTQELSAQPAAAPESKNSGVRLAGRVALPLAQPLIRSAATAPVSGTSSGALSDTSSGNPMSAAIAPGAAYAQQLPLPVSAANAYDAVDEPGDEPIMLGANANRRGLSELEALRRQVSAAAVDVGLETVQSREEDNLVAAFQTALKDVEYEHAASKPVSAPELDPIVAPKADAIPSYGQLPAGVQLRVPEFSINAHVYSSEPAQRWLNVDGAELQEGDSIKGSLRIVEIRPRDVILELEGHEFKVPAI</sequence>
<feature type="region of interest" description="Disordered" evidence="1">
    <location>
        <begin position="152"/>
        <end position="171"/>
    </location>
</feature>
<evidence type="ECO:0000313" key="4">
    <source>
        <dbReference type="EMBL" id="NMH65753.1"/>
    </source>
</evidence>
<dbReference type="GO" id="GO:0015627">
    <property type="term" value="C:type II protein secretion system complex"/>
    <property type="evidence" value="ECO:0007669"/>
    <property type="project" value="InterPro"/>
</dbReference>
<feature type="compositionally biased region" description="Polar residues" evidence="1">
    <location>
        <begin position="80"/>
        <end position="101"/>
    </location>
</feature>
<reference evidence="4" key="1">
    <citation type="submission" date="2020-04" db="EMBL/GenBank/DDBJ databases">
        <title>Description of Shewanella salipaludis sp. nov., isolated from a salt marsh.</title>
        <authorList>
            <person name="Park S."/>
            <person name="Yoon J.-H."/>
        </authorList>
    </citation>
    <scope>NUCLEOTIDE SEQUENCE</scope>
    <source>
        <strain evidence="4">SHSM-M6</strain>
    </source>
</reference>
<dbReference type="Proteomes" id="UP000737113">
    <property type="component" value="Unassembled WGS sequence"/>
</dbReference>
<organism evidence="4 5">
    <name type="scientific">Shewanella salipaludis</name>
    <dbReference type="NCBI Taxonomy" id="2723052"/>
    <lineage>
        <taxon>Bacteria</taxon>
        <taxon>Pseudomonadati</taxon>
        <taxon>Pseudomonadota</taxon>
        <taxon>Gammaproteobacteria</taxon>
        <taxon>Alteromonadales</taxon>
        <taxon>Shewanellaceae</taxon>
        <taxon>Shewanella</taxon>
    </lineage>
</organism>
<accession>A0A972JJ47</accession>
<gene>
    <name evidence="4" type="ORF">HC757_11310</name>
</gene>
<keyword evidence="2" id="KW-0472">Membrane</keyword>
<evidence type="ECO:0000259" key="3">
    <source>
        <dbReference type="Pfam" id="PF16537"/>
    </source>
</evidence>
<keyword evidence="2" id="KW-1133">Transmembrane helix</keyword>
<evidence type="ECO:0000313" key="5">
    <source>
        <dbReference type="Proteomes" id="UP000737113"/>
    </source>
</evidence>
<feature type="domain" description="Type II secretion system protein GspB C-terminal" evidence="3">
    <location>
        <begin position="300"/>
        <end position="359"/>
    </location>
</feature>
<dbReference type="AlphaFoldDB" id="A0A972JJ47"/>
<dbReference type="RefSeq" id="WP_169564481.1">
    <property type="nucleotide sequence ID" value="NZ_JAAXYH010000007.1"/>
</dbReference>
<keyword evidence="2" id="KW-0812">Transmembrane</keyword>
<evidence type="ECO:0000256" key="1">
    <source>
        <dbReference type="SAM" id="MobiDB-lite"/>
    </source>
</evidence>